<dbReference type="VEuPathDB" id="TriTrypDB:LtaPh_2214300"/>
<feature type="compositionally biased region" description="Gly residues" evidence="1">
    <location>
        <begin position="42"/>
        <end position="51"/>
    </location>
</feature>
<reference evidence="2" key="1">
    <citation type="submission" date="2019-11" db="EMBL/GenBank/DDBJ databases">
        <title>Leishmania tarentolae CDS.</title>
        <authorList>
            <person name="Goto Y."/>
            <person name="Yamagishi J."/>
        </authorList>
    </citation>
    <scope>NUCLEOTIDE SEQUENCE [LARGE SCALE GENOMIC DNA]</scope>
    <source>
        <strain evidence="2">Parrot Tar II</strain>
    </source>
</reference>
<name>A0A640KHT0_LEITA</name>
<accession>A0A640KHT0</accession>
<protein>
    <submittedName>
        <fullName evidence="2">Unspecified product</fullName>
    </submittedName>
</protein>
<comment type="caution">
    <text evidence="2">The sequence shown here is derived from an EMBL/GenBank/DDBJ whole genome shotgun (WGS) entry which is preliminary data.</text>
</comment>
<evidence type="ECO:0000313" key="3">
    <source>
        <dbReference type="Proteomes" id="UP000419144"/>
    </source>
</evidence>
<keyword evidence="3" id="KW-1185">Reference proteome</keyword>
<organism evidence="2 3">
    <name type="scientific">Leishmania tarentolae</name>
    <name type="common">Sauroleishmania tarentolae</name>
    <dbReference type="NCBI Taxonomy" id="5689"/>
    <lineage>
        <taxon>Eukaryota</taxon>
        <taxon>Discoba</taxon>
        <taxon>Euglenozoa</taxon>
        <taxon>Kinetoplastea</taxon>
        <taxon>Metakinetoplastina</taxon>
        <taxon>Trypanosomatida</taxon>
        <taxon>Trypanosomatidae</taxon>
        <taxon>Leishmaniinae</taxon>
        <taxon>Leishmania</taxon>
        <taxon>lizard Leishmania</taxon>
    </lineage>
</organism>
<sequence>MALDAGHLRVVSAFSTHSLGTPRTCSRPSGTAADSYRRTGLGWRGTGDAGG</sequence>
<dbReference type="Proteomes" id="UP000419144">
    <property type="component" value="Unassembled WGS sequence"/>
</dbReference>
<dbReference type="AlphaFoldDB" id="A0A640KHT0"/>
<evidence type="ECO:0000313" key="2">
    <source>
        <dbReference type="EMBL" id="GET88614.1"/>
    </source>
</evidence>
<feature type="compositionally biased region" description="Polar residues" evidence="1">
    <location>
        <begin position="18"/>
        <end position="29"/>
    </location>
</feature>
<gene>
    <name evidence="2" type="ORF">LtaPh_2214300</name>
</gene>
<dbReference type="EMBL" id="BLBS01000029">
    <property type="protein sequence ID" value="GET88614.1"/>
    <property type="molecule type" value="Genomic_DNA"/>
</dbReference>
<feature type="region of interest" description="Disordered" evidence="1">
    <location>
        <begin position="18"/>
        <end position="51"/>
    </location>
</feature>
<proteinExistence type="predicted"/>
<evidence type="ECO:0000256" key="1">
    <source>
        <dbReference type="SAM" id="MobiDB-lite"/>
    </source>
</evidence>